<evidence type="ECO:0000256" key="7">
    <source>
        <dbReference type="ARBA" id="ARBA00022840"/>
    </source>
</evidence>
<protein>
    <recommendedName>
        <fullName evidence="3">aspartate--tRNA ligase</fullName>
        <ecNumber evidence="3">6.1.1.12</ecNumber>
    </recommendedName>
</protein>
<evidence type="ECO:0000256" key="1">
    <source>
        <dbReference type="ARBA" id="ARBA00004496"/>
    </source>
</evidence>
<comment type="catalytic activity">
    <reaction evidence="10">
        <text>tRNA(Asp) + L-aspartate + ATP = L-aspartyl-tRNA(Asp) + AMP + diphosphate</text>
        <dbReference type="Rhea" id="RHEA:19649"/>
        <dbReference type="Rhea" id="RHEA-COMP:9660"/>
        <dbReference type="Rhea" id="RHEA-COMP:9678"/>
        <dbReference type="ChEBI" id="CHEBI:29991"/>
        <dbReference type="ChEBI" id="CHEBI:30616"/>
        <dbReference type="ChEBI" id="CHEBI:33019"/>
        <dbReference type="ChEBI" id="CHEBI:78442"/>
        <dbReference type="ChEBI" id="CHEBI:78516"/>
        <dbReference type="ChEBI" id="CHEBI:456215"/>
        <dbReference type="EC" id="6.1.1.12"/>
    </reaction>
</comment>
<dbReference type="Proteomes" id="UP000245207">
    <property type="component" value="Unassembled WGS sequence"/>
</dbReference>
<dbReference type="PANTHER" id="PTHR43450:SF1">
    <property type="entry name" value="ASPARTATE--TRNA LIGASE, CYTOPLASMIC"/>
    <property type="match status" value="1"/>
</dbReference>
<evidence type="ECO:0000256" key="3">
    <source>
        <dbReference type="ARBA" id="ARBA00012841"/>
    </source>
</evidence>
<dbReference type="GO" id="GO:0004815">
    <property type="term" value="F:aspartate-tRNA ligase activity"/>
    <property type="evidence" value="ECO:0007669"/>
    <property type="project" value="UniProtKB-EC"/>
</dbReference>
<dbReference type="Gene3D" id="3.30.930.10">
    <property type="entry name" value="Bira Bifunctional Protein, Domain 2"/>
    <property type="match status" value="1"/>
</dbReference>
<evidence type="ECO:0000256" key="5">
    <source>
        <dbReference type="ARBA" id="ARBA00022598"/>
    </source>
</evidence>
<proteinExistence type="inferred from homology"/>
<gene>
    <name evidence="12" type="ORF">CTI12_AA258110</name>
</gene>
<comment type="caution">
    <text evidence="12">The sequence shown here is derived from an EMBL/GenBank/DDBJ whole genome shotgun (WGS) entry which is preliminary data.</text>
</comment>
<comment type="subcellular location">
    <subcellularLocation>
        <location evidence="1">Cytoplasm</location>
    </subcellularLocation>
</comment>
<keyword evidence="7" id="KW-0067">ATP-binding</keyword>
<dbReference type="InterPro" id="IPR002312">
    <property type="entry name" value="Asp/Asn-tRNA-synth_IIb"/>
</dbReference>
<reference evidence="12 13" key="1">
    <citation type="journal article" date="2018" name="Mol. Plant">
        <title>The genome of Artemisia annua provides insight into the evolution of Asteraceae family and artemisinin biosynthesis.</title>
        <authorList>
            <person name="Shen Q."/>
            <person name="Zhang L."/>
            <person name="Liao Z."/>
            <person name="Wang S."/>
            <person name="Yan T."/>
            <person name="Shi P."/>
            <person name="Liu M."/>
            <person name="Fu X."/>
            <person name="Pan Q."/>
            <person name="Wang Y."/>
            <person name="Lv Z."/>
            <person name="Lu X."/>
            <person name="Zhang F."/>
            <person name="Jiang W."/>
            <person name="Ma Y."/>
            <person name="Chen M."/>
            <person name="Hao X."/>
            <person name="Li L."/>
            <person name="Tang Y."/>
            <person name="Lv G."/>
            <person name="Zhou Y."/>
            <person name="Sun X."/>
            <person name="Brodelius P.E."/>
            <person name="Rose J.K.C."/>
            <person name="Tang K."/>
        </authorList>
    </citation>
    <scope>NUCLEOTIDE SEQUENCE [LARGE SCALE GENOMIC DNA]</scope>
    <source>
        <strain evidence="13">cv. Huhao1</strain>
        <tissue evidence="12">Leaf</tissue>
    </source>
</reference>
<dbReference type="EMBL" id="PKPP01002699">
    <property type="protein sequence ID" value="PWA73673.1"/>
    <property type="molecule type" value="Genomic_DNA"/>
</dbReference>
<evidence type="ECO:0000256" key="2">
    <source>
        <dbReference type="ARBA" id="ARBA00005312"/>
    </source>
</evidence>
<name>A0A2U1NJI1_ARTAN</name>
<keyword evidence="8" id="KW-0648">Protein biosynthesis</keyword>
<dbReference type="GO" id="GO:0006422">
    <property type="term" value="P:aspartyl-tRNA aminoacylation"/>
    <property type="evidence" value="ECO:0007669"/>
    <property type="project" value="InterPro"/>
</dbReference>
<organism evidence="12 13">
    <name type="scientific">Artemisia annua</name>
    <name type="common">Sweet wormwood</name>
    <dbReference type="NCBI Taxonomy" id="35608"/>
    <lineage>
        <taxon>Eukaryota</taxon>
        <taxon>Viridiplantae</taxon>
        <taxon>Streptophyta</taxon>
        <taxon>Embryophyta</taxon>
        <taxon>Tracheophyta</taxon>
        <taxon>Spermatophyta</taxon>
        <taxon>Magnoliopsida</taxon>
        <taxon>eudicotyledons</taxon>
        <taxon>Gunneridae</taxon>
        <taxon>Pentapetalae</taxon>
        <taxon>asterids</taxon>
        <taxon>campanulids</taxon>
        <taxon>Asterales</taxon>
        <taxon>Asteraceae</taxon>
        <taxon>Asteroideae</taxon>
        <taxon>Anthemideae</taxon>
        <taxon>Artemisiinae</taxon>
        <taxon>Artemisia</taxon>
    </lineage>
</organism>
<dbReference type="InterPro" id="IPR045864">
    <property type="entry name" value="aa-tRNA-synth_II/BPL/LPL"/>
</dbReference>
<dbReference type="InterPro" id="IPR006195">
    <property type="entry name" value="aa-tRNA-synth_II"/>
</dbReference>
<dbReference type="SUPFAM" id="SSF55681">
    <property type="entry name" value="Class II aaRS and biotin synthetases"/>
    <property type="match status" value="1"/>
</dbReference>
<dbReference type="Pfam" id="PF00152">
    <property type="entry name" value="tRNA-synt_2"/>
    <property type="match status" value="1"/>
</dbReference>
<dbReference type="GO" id="GO:0005524">
    <property type="term" value="F:ATP binding"/>
    <property type="evidence" value="ECO:0007669"/>
    <property type="project" value="UniProtKB-KW"/>
</dbReference>
<evidence type="ECO:0000259" key="11">
    <source>
        <dbReference type="PROSITE" id="PS50862"/>
    </source>
</evidence>
<keyword evidence="9" id="KW-0030">Aminoacyl-tRNA synthetase</keyword>
<dbReference type="PRINTS" id="PR01042">
    <property type="entry name" value="TRNASYNTHASP"/>
</dbReference>
<dbReference type="AlphaFoldDB" id="A0A2U1NJI1"/>
<dbReference type="PROSITE" id="PS50862">
    <property type="entry name" value="AA_TRNA_LIGASE_II"/>
    <property type="match status" value="1"/>
</dbReference>
<evidence type="ECO:0000256" key="6">
    <source>
        <dbReference type="ARBA" id="ARBA00022741"/>
    </source>
</evidence>
<dbReference type="EC" id="6.1.1.12" evidence="3"/>
<evidence type="ECO:0000256" key="10">
    <source>
        <dbReference type="ARBA" id="ARBA00047904"/>
    </source>
</evidence>
<dbReference type="GO" id="GO:0005829">
    <property type="term" value="C:cytosol"/>
    <property type="evidence" value="ECO:0007669"/>
    <property type="project" value="TreeGrafter"/>
</dbReference>
<dbReference type="GO" id="GO:0003723">
    <property type="term" value="F:RNA binding"/>
    <property type="evidence" value="ECO:0007669"/>
    <property type="project" value="TreeGrafter"/>
</dbReference>
<dbReference type="InterPro" id="IPR004364">
    <property type="entry name" value="Aa-tRNA-synt_II"/>
</dbReference>
<dbReference type="PANTHER" id="PTHR43450">
    <property type="entry name" value="ASPARTYL-TRNA SYNTHETASE"/>
    <property type="match status" value="1"/>
</dbReference>
<feature type="domain" description="Aminoacyl-transfer RNA synthetases class-II family profile" evidence="11">
    <location>
        <begin position="166"/>
        <end position="309"/>
    </location>
</feature>
<keyword evidence="6" id="KW-0547">Nucleotide-binding</keyword>
<keyword evidence="13" id="KW-1185">Reference proteome</keyword>
<comment type="similarity">
    <text evidence="2">Belongs to the class-II aminoacyl-tRNA synthetase family. Type 2 subfamily.</text>
</comment>
<evidence type="ECO:0000256" key="4">
    <source>
        <dbReference type="ARBA" id="ARBA00022490"/>
    </source>
</evidence>
<dbReference type="InterPro" id="IPR004523">
    <property type="entry name" value="Asp-tRNA_synthase_2"/>
</dbReference>
<keyword evidence="5" id="KW-0436">Ligase</keyword>
<evidence type="ECO:0000313" key="12">
    <source>
        <dbReference type="EMBL" id="PWA73673.1"/>
    </source>
</evidence>
<accession>A0A2U1NJI1</accession>
<dbReference type="OrthoDB" id="1682589at2759"/>
<evidence type="ECO:0000256" key="8">
    <source>
        <dbReference type="ARBA" id="ARBA00022917"/>
    </source>
</evidence>
<evidence type="ECO:0000256" key="9">
    <source>
        <dbReference type="ARBA" id="ARBA00023146"/>
    </source>
</evidence>
<keyword evidence="4" id="KW-0963">Cytoplasm</keyword>
<dbReference type="GO" id="GO:0017101">
    <property type="term" value="C:aminoacyl-tRNA synthetase multienzyme complex"/>
    <property type="evidence" value="ECO:0007669"/>
    <property type="project" value="TreeGrafter"/>
</dbReference>
<dbReference type="STRING" id="35608.A0A2U1NJI1"/>
<evidence type="ECO:0000313" key="13">
    <source>
        <dbReference type="Proteomes" id="UP000245207"/>
    </source>
</evidence>
<sequence>MANSIQTIENSSPLPVFTFIVVSNYLLQVMPFSCFFKVTTPQIAAPPSFVQNKCQCSTLQISSEPGLERLEQSQFRSYCSSETSNNIINAIADCHLAIALDGELKRKIHCISRSATRRPITVEDAFRSEAKFENLGPGKQVVRVNLDTLLDNIVLAMRTPARQDVFRFKGQVKNLFGQLLLCKGFCEIENPKIIAGVSEGGAAVFKFEYKKHPACLAQSPQLHKQMAICGDFQRVFMVGPVFRTEDSDTPSNLCEYTGLDVEMEINENYSEVMDIVDNLFNEMFGKLNEICQKEIEAIGKQYPFKPLKF</sequence>